<keyword evidence="4" id="KW-1185">Reference proteome</keyword>
<dbReference type="AlphaFoldDB" id="A0A371EQH9"/>
<feature type="non-terminal residue" evidence="3">
    <location>
        <position position="1"/>
    </location>
</feature>
<dbReference type="InterPro" id="IPR043502">
    <property type="entry name" value="DNA/RNA_pol_sf"/>
</dbReference>
<evidence type="ECO:0000259" key="2">
    <source>
        <dbReference type="Pfam" id="PF25597"/>
    </source>
</evidence>
<comment type="caution">
    <text evidence="3">The sequence shown here is derived from an EMBL/GenBank/DDBJ whole genome shotgun (WGS) entry which is preliminary data.</text>
</comment>
<accession>A0A371EQH9</accession>
<dbReference type="STRING" id="157652.A0A371EQH9"/>
<dbReference type="CDD" id="cd09272">
    <property type="entry name" value="RNase_HI_RT_Ty1"/>
    <property type="match status" value="1"/>
</dbReference>
<dbReference type="SUPFAM" id="SSF56672">
    <property type="entry name" value="DNA/RNA polymerases"/>
    <property type="match status" value="1"/>
</dbReference>
<dbReference type="Proteomes" id="UP000257109">
    <property type="component" value="Unassembled WGS sequence"/>
</dbReference>
<dbReference type="InterPro" id="IPR013103">
    <property type="entry name" value="RVT_2"/>
</dbReference>
<dbReference type="PANTHER" id="PTHR11439:SF483">
    <property type="entry name" value="PEPTIDE SYNTHASE GLIP-LIKE, PUTATIVE (AFU_ORTHOLOGUE AFUA_3G12920)-RELATED"/>
    <property type="match status" value="1"/>
</dbReference>
<name>A0A371EQH9_MUCPR</name>
<organism evidence="3 4">
    <name type="scientific">Mucuna pruriens</name>
    <name type="common">Velvet bean</name>
    <name type="synonym">Dolichos pruriens</name>
    <dbReference type="NCBI Taxonomy" id="157652"/>
    <lineage>
        <taxon>Eukaryota</taxon>
        <taxon>Viridiplantae</taxon>
        <taxon>Streptophyta</taxon>
        <taxon>Embryophyta</taxon>
        <taxon>Tracheophyta</taxon>
        <taxon>Spermatophyta</taxon>
        <taxon>Magnoliopsida</taxon>
        <taxon>eudicotyledons</taxon>
        <taxon>Gunneridae</taxon>
        <taxon>Pentapetalae</taxon>
        <taxon>rosids</taxon>
        <taxon>fabids</taxon>
        <taxon>Fabales</taxon>
        <taxon>Fabaceae</taxon>
        <taxon>Papilionoideae</taxon>
        <taxon>50 kb inversion clade</taxon>
        <taxon>NPAAA clade</taxon>
        <taxon>indigoferoid/millettioid clade</taxon>
        <taxon>Phaseoleae</taxon>
        <taxon>Mucuna</taxon>
    </lineage>
</organism>
<feature type="domain" description="Reverse transcriptase Ty1/copia-type" evidence="1">
    <location>
        <begin position="171"/>
        <end position="327"/>
    </location>
</feature>
<dbReference type="Pfam" id="PF25597">
    <property type="entry name" value="SH3_retrovirus"/>
    <property type="match status" value="1"/>
</dbReference>
<dbReference type="OrthoDB" id="411615at2759"/>
<gene>
    <name evidence="3" type="ORF">CR513_52816</name>
</gene>
<proteinExistence type="predicted"/>
<feature type="domain" description="Retroviral polymerase SH3-like" evidence="2">
    <location>
        <begin position="22"/>
        <end position="84"/>
    </location>
</feature>
<evidence type="ECO:0000259" key="1">
    <source>
        <dbReference type="Pfam" id="PF07727"/>
    </source>
</evidence>
<sequence length="432" mass="50329">MTPEEVWSGRKPAISHFRVFGSLCFKHIPDERRKKLDNKEQPIMFLRYDSTGSYKLYNLTSKKIVLSKDVAVDESKGWRWETTTKNGKVTIPIQLDMQSENCAKIVQIQPCRPQRRFEDYTSIPHFEVTKEGDMMHLVLLAKTKLVSFAQAIREPEWKATMEEELRAIEKNHTWELIVLPYNKRSIGVKWVYKVTIKPNGEVAKYKVRLVAKGWVAPMAKIEAIRLVVVATIFRGWSLHQLDVKSIFLNEPLEEEVYVCQPPGFEVTRHENKVYRLKVLYGLKQVPRAWNKRIDYFLLQLDFNKCTIEYEVFMIKYVVTMTLIGVVIKLVVELSSCEAEYIATPMGSCQALWLNLMPKMKIRREEPMKILINNKSVISLAKHHIAHGRSKHIETKLHFLRNQVVDILTKPLKGDQFKMARDMIGVQPITNMN</sequence>
<dbReference type="EMBL" id="QJKJ01012636">
    <property type="protein sequence ID" value="RDX68216.1"/>
    <property type="molecule type" value="Genomic_DNA"/>
</dbReference>
<reference evidence="3" key="1">
    <citation type="submission" date="2018-05" db="EMBL/GenBank/DDBJ databases">
        <title>Draft genome of Mucuna pruriens seed.</title>
        <authorList>
            <person name="Nnadi N.E."/>
            <person name="Vos R."/>
            <person name="Hasami M.H."/>
            <person name="Devisetty U.K."/>
            <person name="Aguiy J.C."/>
        </authorList>
    </citation>
    <scope>NUCLEOTIDE SEQUENCE [LARGE SCALE GENOMIC DNA]</scope>
    <source>
        <strain evidence="3">JCA_2017</strain>
    </source>
</reference>
<dbReference type="Pfam" id="PF07727">
    <property type="entry name" value="RVT_2"/>
    <property type="match status" value="1"/>
</dbReference>
<evidence type="ECO:0000313" key="4">
    <source>
        <dbReference type="Proteomes" id="UP000257109"/>
    </source>
</evidence>
<protein>
    <submittedName>
        <fullName evidence="3">Uncharacterized protein</fullName>
    </submittedName>
</protein>
<evidence type="ECO:0000313" key="3">
    <source>
        <dbReference type="EMBL" id="RDX68216.1"/>
    </source>
</evidence>
<dbReference type="InterPro" id="IPR057670">
    <property type="entry name" value="SH3_retrovirus"/>
</dbReference>
<dbReference type="PANTHER" id="PTHR11439">
    <property type="entry name" value="GAG-POL-RELATED RETROTRANSPOSON"/>
    <property type="match status" value="1"/>
</dbReference>